<protein>
    <submittedName>
        <fullName evidence="2">Uncharacterized protein</fullName>
    </submittedName>
</protein>
<proteinExistence type="predicted"/>
<dbReference type="AlphaFoldDB" id="A0A3N0XUY2"/>
<dbReference type="OrthoDB" id="8954191at2759"/>
<evidence type="ECO:0000256" key="1">
    <source>
        <dbReference type="SAM" id="Phobius"/>
    </source>
</evidence>
<keyword evidence="3" id="KW-1185">Reference proteome</keyword>
<dbReference type="EMBL" id="RJVU01059775">
    <property type="protein sequence ID" value="ROJ66255.1"/>
    <property type="molecule type" value="Genomic_DNA"/>
</dbReference>
<feature type="transmembrane region" description="Helical" evidence="1">
    <location>
        <begin position="411"/>
        <end position="438"/>
    </location>
</feature>
<accession>A0A3N0XUY2</accession>
<keyword evidence="1" id="KW-0812">Transmembrane</keyword>
<sequence length="585" mass="65265">MDIANALVWAPMTAQPHIVSVNTADFLSGQTFQEVCILVHMQEPVVPPHTKGGAVWLHIQQTVVPPYTKGGAVWLHIQCGQTLNHMLGSLTLSPKGVNDQTNALAKTGTRHNNLCFLLIQTVNSMKQLFTVFQNDFAQNQLVMALMTDLLREVSFSMDRVAMNRIPQYPMQTVLDFATDRPTWTVPAHLANSLGAAILLHVDPKQNEVAVLLNLPSGEPDNISRPKDKVNVRWWQCNTHAKKHTSDVIAYHNSNPRLCLAPHFCRCSVTKDFQHFCLNQLFLRNHTEGMGRLLLMISDTRCPAEAKPRTQVIGTQAKIVGDRLLVHTPTHAATLTYNQYNTTTRVSLPNPKYQSKLEIPSSSRNHHHTLDPGLELRIDKGGSQLSDSTPIDAALQALSRLPVLTSSRIAQAWTAANTALCLSMAIGYALTLGLAFILFKKMKGMRESMDKCLPALPRGNGDMERKKNFFDKVMLLARLKEEEFIVVREVKQHMEYMKSVAGQIEEFTFQLTEDTNGKCSTEGLMENGREGLLCVLKRRLCEVAAQLATARTTYKSILGLQTLPLDDFSEEEDSENTSSTDEELGE</sequence>
<organism evidence="2 3">
    <name type="scientific">Anabarilius grahami</name>
    <name type="common">Kanglang fish</name>
    <name type="synonym">Barilius grahami</name>
    <dbReference type="NCBI Taxonomy" id="495550"/>
    <lineage>
        <taxon>Eukaryota</taxon>
        <taxon>Metazoa</taxon>
        <taxon>Chordata</taxon>
        <taxon>Craniata</taxon>
        <taxon>Vertebrata</taxon>
        <taxon>Euteleostomi</taxon>
        <taxon>Actinopterygii</taxon>
        <taxon>Neopterygii</taxon>
        <taxon>Teleostei</taxon>
        <taxon>Ostariophysi</taxon>
        <taxon>Cypriniformes</taxon>
        <taxon>Xenocyprididae</taxon>
        <taxon>Xenocypridinae</taxon>
        <taxon>Xenocypridinae incertae sedis</taxon>
        <taxon>Anabarilius</taxon>
    </lineage>
</organism>
<name>A0A3N0XUY2_ANAGA</name>
<comment type="caution">
    <text evidence="2">The sequence shown here is derived from an EMBL/GenBank/DDBJ whole genome shotgun (WGS) entry which is preliminary data.</text>
</comment>
<dbReference type="Proteomes" id="UP000281406">
    <property type="component" value="Unassembled WGS sequence"/>
</dbReference>
<keyword evidence="1" id="KW-1133">Transmembrane helix</keyword>
<evidence type="ECO:0000313" key="2">
    <source>
        <dbReference type="EMBL" id="ROJ66255.1"/>
    </source>
</evidence>
<gene>
    <name evidence="2" type="ORF">DPX16_16518</name>
</gene>
<keyword evidence="1" id="KW-0472">Membrane</keyword>
<evidence type="ECO:0000313" key="3">
    <source>
        <dbReference type="Proteomes" id="UP000281406"/>
    </source>
</evidence>
<reference evidence="2 3" key="1">
    <citation type="submission" date="2018-10" db="EMBL/GenBank/DDBJ databases">
        <title>Genome assembly for a Yunnan-Guizhou Plateau 3E fish, Anabarilius grahami (Regan), and its evolutionary and genetic applications.</title>
        <authorList>
            <person name="Jiang W."/>
        </authorList>
    </citation>
    <scope>NUCLEOTIDE SEQUENCE [LARGE SCALE GENOMIC DNA]</scope>
    <source>
        <strain evidence="2">AG-KIZ</strain>
        <tissue evidence="2">Muscle</tissue>
    </source>
</reference>